<evidence type="ECO:0000313" key="5">
    <source>
        <dbReference type="EMBL" id="EXC16162.1"/>
    </source>
</evidence>
<dbReference type="EMBL" id="KE345789">
    <property type="protein sequence ID" value="EXC16162.1"/>
    <property type="molecule type" value="Genomic_DNA"/>
</dbReference>
<dbReference type="PANTHER" id="PTHR11926:SF774">
    <property type="entry name" value="UDP-GLYCOSYLTRANSFERASE 85A1-RELATED"/>
    <property type="match status" value="1"/>
</dbReference>
<dbReference type="PROSITE" id="PS00375">
    <property type="entry name" value="UDPGT"/>
    <property type="match status" value="1"/>
</dbReference>
<evidence type="ECO:0000256" key="3">
    <source>
        <dbReference type="RuleBase" id="RU003718"/>
    </source>
</evidence>
<keyword evidence="2 3" id="KW-0808">Transferase</keyword>
<dbReference type="eggNOG" id="KOG1192">
    <property type="taxonomic scope" value="Eukaryota"/>
</dbReference>
<keyword evidence="6" id="KW-1185">Reference proteome</keyword>
<comment type="similarity">
    <text evidence="1 3">Belongs to the UDP-glycosyltransferase family.</text>
</comment>
<dbReference type="AlphaFoldDB" id="W9SLD6"/>
<evidence type="ECO:0000256" key="1">
    <source>
        <dbReference type="ARBA" id="ARBA00009995"/>
    </source>
</evidence>
<dbReference type="CDD" id="cd03784">
    <property type="entry name" value="GT1_Gtf-like"/>
    <property type="match status" value="1"/>
</dbReference>
<proteinExistence type="inferred from homology"/>
<evidence type="ECO:0000256" key="2">
    <source>
        <dbReference type="ARBA" id="ARBA00022679"/>
    </source>
</evidence>
<dbReference type="FunFam" id="3.40.50.2000:FF:000056">
    <property type="entry name" value="Glycosyltransferase"/>
    <property type="match status" value="1"/>
</dbReference>
<dbReference type="Pfam" id="PF00201">
    <property type="entry name" value="UDPGT"/>
    <property type="match status" value="1"/>
</dbReference>
<dbReference type="Proteomes" id="UP000030645">
    <property type="component" value="Unassembled WGS sequence"/>
</dbReference>
<dbReference type="GO" id="GO:0080044">
    <property type="term" value="F:quercetin 7-O-glucosyltransferase activity"/>
    <property type="evidence" value="ECO:0007669"/>
    <property type="project" value="TreeGrafter"/>
</dbReference>
<dbReference type="InterPro" id="IPR035595">
    <property type="entry name" value="UDP_glycos_trans_CS"/>
</dbReference>
<accession>W9SLD6</accession>
<dbReference type="Gene3D" id="3.40.50.2000">
    <property type="entry name" value="Glycogen Phosphorylase B"/>
    <property type="match status" value="2"/>
</dbReference>
<dbReference type="GO" id="GO:0080043">
    <property type="term" value="F:quercetin 3-O-glucosyltransferase activity"/>
    <property type="evidence" value="ECO:0007669"/>
    <property type="project" value="TreeGrafter"/>
</dbReference>
<keyword evidence="3" id="KW-0328">Glycosyltransferase</keyword>
<dbReference type="EC" id="2.4.1.-" evidence="4"/>
<reference evidence="6" key="1">
    <citation type="submission" date="2013-01" db="EMBL/GenBank/DDBJ databases">
        <title>Draft Genome Sequence of a Mulberry Tree, Morus notabilis C.K. Schneid.</title>
        <authorList>
            <person name="He N."/>
            <person name="Zhao S."/>
        </authorList>
    </citation>
    <scope>NUCLEOTIDE SEQUENCE</scope>
</reference>
<dbReference type="PANTHER" id="PTHR11926">
    <property type="entry name" value="GLUCOSYL/GLUCURONOSYL TRANSFERASES"/>
    <property type="match status" value="1"/>
</dbReference>
<name>W9SLD6_9ROSA</name>
<dbReference type="InterPro" id="IPR002213">
    <property type="entry name" value="UDP_glucos_trans"/>
</dbReference>
<protein>
    <recommendedName>
        <fullName evidence="4">Glycosyltransferase</fullName>
        <ecNumber evidence="4">2.4.1.-</ecNumber>
    </recommendedName>
</protein>
<organism evidence="5 6">
    <name type="scientific">Morus notabilis</name>
    <dbReference type="NCBI Taxonomy" id="981085"/>
    <lineage>
        <taxon>Eukaryota</taxon>
        <taxon>Viridiplantae</taxon>
        <taxon>Streptophyta</taxon>
        <taxon>Embryophyta</taxon>
        <taxon>Tracheophyta</taxon>
        <taxon>Spermatophyta</taxon>
        <taxon>Magnoliopsida</taxon>
        <taxon>eudicotyledons</taxon>
        <taxon>Gunneridae</taxon>
        <taxon>Pentapetalae</taxon>
        <taxon>rosids</taxon>
        <taxon>fabids</taxon>
        <taxon>Rosales</taxon>
        <taxon>Moraceae</taxon>
        <taxon>Moreae</taxon>
        <taxon>Morus</taxon>
    </lineage>
</organism>
<evidence type="ECO:0000313" key="6">
    <source>
        <dbReference type="Proteomes" id="UP000030645"/>
    </source>
</evidence>
<evidence type="ECO:0000256" key="4">
    <source>
        <dbReference type="RuleBase" id="RU362057"/>
    </source>
</evidence>
<sequence length="467" mass="52326">MENNNSKPHAIMFPLPYQGYVTPSIQLAMKLASKGFTITFVNTEFIHHQIITSSQPDYSTVDGGSGDDDIFDKARDLGLDIRYKTMTDGFPAHVDELVGNLVKSDPSVSCLIADTFYTWAPLISQKYKLVNISFWTQPALVFNIYYHMDFLITDGHFPPQYNLKDTAIDYIPGVKAIEPKDLSSYLQETDKGPHEFFDKVFKEVKSADFILCNTIQELESDTIFALQEKKPIFAISPQVLSPFGFAKSSTVPTSLRAKFDCSQWLNTKPRGSGLYISFGSFISPKKCDIEEIAHGVLFSGMNFVWVLHHDAVSCEESCVLPFGFEDMIKDKGLIVPWCNQVEVLSHPSIGGFLTHCGWNSILESLQCSGVPLLCFPLKGDQITNRKLVVDDWRIGLNLCDRKPLTRLEAADKIKCLMSGKSDGHELLEQVIKVRQTVGNAMAKDGSCEKNLHQFIVDVKVKIGERII</sequence>
<gene>
    <name evidence="5" type="ORF">L484_024330</name>
</gene>
<dbReference type="SUPFAM" id="SSF53756">
    <property type="entry name" value="UDP-Glycosyltransferase/glycogen phosphorylase"/>
    <property type="match status" value="1"/>
</dbReference>